<name>A0A2X0SJ37_9PROT</name>
<feature type="transmembrane region" description="Helical" evidence="1">
    <location>
        <begin position="6"/>
        <end position="29"/>
    </location>
</feature>
<keyword evidence="1" id="KW-1133">Transmembrane helix</keyword>
<evidence type="ECO:0000313" key="2">
    <source>
        <dbReference type="EMBL" id="SPS04915.1"/>
    </source>
</evidence>
<organism evidence="2">
    <name type="scientific">Candidatus Nitrotoga fabula</name>
    <dbReference type="NCBI Taxonomy" id="2182327"/>
    <lineage>
        <taxon>Bacteria</taxon>
        <taxon>Pseudomonadati</taxon>
        <taxon>Pseudomonadota</taxon>
        <taxon>Betaproteobacteria</taxon>
        <taxon>Nitrosomonadales</taxon>
        <taxon>Gallionellaceae</taxon>
        <taxon>Candidatus Nitrotoga</taxon>
    </lineage>
</organism>
<keyword evidence="1" id="KW-0812">Transmembrane</keyword>
<protein>
    <submittedName>
        <fullName evidence="2">Uncharacterized protein</fullName>
    </submittedName>
</protein>
<proteinExistence type="predicted"/>
<accession>A0A2X0SJ37</accession>
<sequence length="135" mass="14828">MENLAYTIVQVVHNFGAVAVAGGSIFALFPITQHTNVQRQLALIVGAGWLVQGMSGLGFAVTSYYFYNTFPELDRSAQAALFIKIICATSGLIVATKIYRRLVDQPFRSRKGDWGFLVVFGATSLICAAILRWYS</sequence>
<gene>
    <name evidence="2" type="ORF">NITFAB_0504</name>
</gene>
<feature type="transmembrane region" description="Helical" evidence="1">
    <location>
        <begin position="79"/>
        <end position="102"/>
    </location>
</feature>
<dbReference type="AlphaFoldDB" id="A0A2X0SJ37"/>
<dbReference type="EMBL" id="LS423452">
    <property type="protein sequence ID" value="SPS04915.1"/>
    <property type="molecule type" value="Genomic_DNA"/>
</dbReference>
<evidence type="ECO:0000256" key="1">
    <source>
        <dbReference type="SAM" id="Phobius"/>
    </source>
</evidence>
<feature type="transmembrane region" description="Helical" evidence="1">
    <location>
        <begin position="41"/>
        <end position="67"/>
    </location>
</feature>
<reference evidence="2" key="1">
    <citation type="submission" date="2018-05" db="EMBL/GenBank/DDBJ databases">
        <authorList>
            <person name="Lanie J.A."/>
            <person name="Ng W.-L."/>
            <person name="Kazmierczak K.M."/>
            <person name="Andrzejewski T.M."/>
            <person name="Davidsen T.M."/>
            <person name="Wayne K.J."/>
            <person name="Tettelin H."/>
            <person name="Glass J.I."/>
            <person name="Rusch D."/>
            <person name="Podicherti R."/>
            <person name="Tsui H.-C.T."/>
            <person name="Winkler M.E."/>
        </authorList>
    </citation>
    <scope>NUCLEOTIDE SEQUENCE</scope>
    <source>
        <strain evidence="2">KNB</strain>
    </source>
</reference>
<feature type="transmembrane region" description="Helical" evidence="1">
    <location>
        <begin position="114"/>
        <end position="134"/>
    </location>
</feature>
<keyword evidence="1" id="KW-0472">Membrane</keyword>